<evidence type="ECO:0000313" key="1">
    <source>
        <dbReference type="EMBL" id="KAG0410851.1"/>
    </source>
</evidence>
<dbReference type="EMBL" id="JABSTQ010011481">
    <property type="protein sequence ID" value="KAG0410851.1"/>
    <property type="molecule type" value="Genomic_DNA"/>
</dbReference>
<gene>
    <name evidence="1" type="ORF">HPB47_012033</name>
</gene>
<comment type="caution">
    <text evidence="1">The sequence shown here is derived from an EMBL/GenBank/DDBJ whole genome shotgun (WGS) entry which is preliminary data.</text>
</comment>
<evidence type="ECO:0000313" key="2">
    <source>
        <dbReference type="Proteomes" id="UP000805193"/>
    </source>
</evidence>
<sequence length="1239" mass="137018">MSKMRQPKYGTLSAVPTALYGADLRTYGSIRGCCRRPGCTCGRRQDIDDAAVYYHVLGASSLGAASLGRASLGRGHSPRRRSAAQAVKQTSNGTSSDADLPINDPLLRKLSRNKDRFSSVSSRRSILECDVTAYDLIKKYLRTPAAPDSDDDDLNCNVVLNGAKKGKKNIPVAPSRGSRPPVTLGLWPEEPDPDYDEDSDVGLEVGRFKDLKISYSPPLVRPRQQPKARPQQSVHVRGILKNTIQKKKKPMGTQRGKSYGPRKKVTFQDAFDPTYQAWDDSWDNVQGPDVNKTRPVVEGAWEPTSQSTHRPGRAATSAYTNGNDATRRHGVGPSSKHLATVEPTQARRLDITRSSAKAETRAEAKPESKQAQKPDLHIDPRYQGNDRKGDANFGHKFEVRPNGRAERGTEGRGDLDVNYGLGDWDLGLDSKPDVPFSDPGNGQGKDLAKPDLRLHTTNNARQSMKAEINDPATDYPEDPETVIKDDQHAETKAFSVTDDTAHNAIQCEPEHKVTASEPVSDSVPNSTIHSKVISDDEYSAEGEPPSGPEPKPDPVYDSKTYQRTGFKVRAETHPDTRLTVCRPLSPPPPVPTYGTTPASKRPQTEGPAENTVMVTSQTSTGTRVLISSHGRLSGSYPVRRTGAAKRRPRMRHSAPQLDGDSARALFAAPAPMAPTSPGGVTIVQRLQPAKESTSTFYVSLTGGTRAPREEKAAQSRPTARSPDEPLYADTLPTVVSAPECAVYDDCSASQEPVYEELPEQPTQQHREKKVLPFDIPQKSFFEGASKADILGYLEDAKVRGLENLVSDLGTVSFEALAEDTALDKLPSSADVERNDSGIGGDRYAGPLEHSTNGNSEEQRCADCDQQVTGDEELVCPKCEKKRTERREIITEIVQTELKYGHDLRIVKEEFYKPIETAGLLTKPQLHEIFLNLDELITVNTSFSEKLQDALDIASEQGDEEYTTVDIGKLFLGAAGMLQAFQTYCVRQANASLSLMAQEKEKELLRIFLRVSQMENTLLRRMNLAAFLMAPVQRVTKWLTRGTNPTKIWRRISSISVNPRRAPANLGVGSIKLRKMALDLLRWNRDETRFVMAGRLLVAEQQPYGRAARFASLHGLLAVLGRPNSNYRPDLAHDNSLLFPRNTGIRDGALLLAKEKAGKFVLPREPLSLGSCIISCDPELKDCFEIQEHTSKEGFLFKAENSMETREWLKQLRYHAKDLGSWRRRRNGMANIMINGMDRY</sequence>
<name>A0AC60NUY2_IXOPE</name>
<organism evidence="1 2">
    <name type="scientific">Ixodes persulcatus</name>
    <name type="common">Taiga tick</name>
    <dbReference type="NCBI Taxonomy" id="34615"/>
    <lineage>
        <taxon>Eukaryota</taxon>
        <taxon>Metazoa</taxon>
        <taxon>Ecdysozoa</taxon>
        <taxon>Arthropoda</taxon>
        <taxon>Chelicerata</taxon>
        <taxon>Arachnida</taxon>
        <taxon>Acari</taxon>
        <taxon>Parasitiformes</taxon>
        <taxon>Ixodida</taxon>
        <taxon>Ixodoidea</taxon>
        <taxon>Ixodidae</taxon>
        <taxon>Ixodinae</taxon>
        <taxon>Ixodes</taxon>
    </lineage>
</organism>
<proteinExistence type="predicted"/>
<protein>
    <submittedName>
        <fullName evidence="1">Uncharacterized protein</fullName>
    </submittedName>
</protein>
<accession>A0AC60NUY2</accession>
<dbReference type="Proteomes" id="UP000805193">
    <property type="component" value="Unassembled WGS sequence"/>
</dbReference>
<keyword evidence="2" id="KW-1185">Reference proteome</keyword>
<reference evidence="1 2" key="1">
    <citation type="journal article" date="2020" name="Cell">
        <title>Large-Scale Comparative Analyses of Tick Genomes Elucidate Their Genetic Diversity and Vector Capacities.</title>
        <authorList>
            <consortium name="Tick Genome and Microbiome Consortium (TIGMIC)"/>
            <person name="Jia N."/>
            <person name="Wang J."/>
            <person name="Shi W."/>
            <person name="Du L."/>
            <person name="Sun Y."/>
            <person name="Zhan W."/>
            <person name="Jiang J.F."/>
            <person name="Wang Q."/>
            <person name="Zhang B."/>
            <person name="Ji P."/>
            <person name="Bell-Sakyi L."/>
            <person name="Cui X.M."/>
            <person name="Yuan T.T."/>
            <person name="Jiang B.G."/>
            <person name="Yang W.F."/>
            <person name="Lam T.T."/>
            <person name="Chang Q.C."/>
            <person name="Ding S.J."/>
            <person name="Wang X.J."/>
            <person name="Zhu J.G."/>
            <person name="Ruan X.D."/>
            <person name="Zhao L."/>
            <person name="Wei J.T."/>
            <person name="Ye R.Z."/>
            <person name="Que T.C."/>
            <person name="Du C.H."/>
            <person name="Zhou Y.H."/>
            <person name="Cheng J.X."/>
            <person name="Dai P.F."/>
            <person name="Guo W.B."/>
            <person name="Han X.H."/>
            <person name="Huang E.J."/>
            <person name="Li L.F."/>
            <person name="Wei W."/>
            <person name="Gao Y.C."/>
            <person name="Liu J.Z."/>
            <person name="Shao H.Z."/>
            <person name="Wang X."/>
            <person name="Wang C.C."/>
            <person name="Yang T.C."/>
            <person name="Huo Q.B."/>
            <person name="Li W."/>
            <person name="Chen H.Y."/>
            <person name="Chen S.E."/>
            <person name="Zhou L.G."/>
            <person name="Ni X.B."/>
            <person name="Tian J.H."/>
            <person name="Sheng Y."/>
            <person name="Liu T."/>
            <person name="Pan Y.S."/>
            <person name="Xia L.Y."/>
            <person name="Li J."/>
            <person name="Zhao F."/>
            <person name="Cao W.C."/>
        </authorList>
    </citation>
    <scope>NUCLEOTIDE SEQUENCE [LARGE SCALE GENOMIC DNA]</scope>
    <source>
        <strain evidence="1">Iper-2018</strain>
    </source>
</reference>